<organism evidence="1 2">
    <name type="scientific">Burkholderia savannae</name>
    <dbReference type="NCBI Taxonomy" id="1637837"/>
    <lineage>
        <taxon>Bacteria</taxon>
        <taxon>Pseudomonadati</taxon>
        <taxon>Pseudomonadota</taxon>
        <taxon>Betaproteobacteria</taxon>
        <taxon>Burkholderiales</taxon>
        <taxon>Burkholderiaceae</taxon>
        <taxon>Burkholderia</taxon>
        <taxon>pseudomallei group</taxon>
    </lineage>
</organism>
<reference evidence="1 2" key="1">
    <citation type="submission" date="2015-11" db="EMBL/GenBank/DDBJ databases">
        <authorList>
            <person name="Sahl J."/>
            <person name="Wagner D."/>
            <person name="Keim P."/>
        </authorList>
    </citation>
    <scope>NUCLEOTIDE SEQUENCE [LARGE SCALE GENOMIC DNA]</scope>
    <source>
        <strain evidence="1 2">BDU18</strain>
    </source>
</reference>
<evidence type="ECO:0000313" key="1">
    <source>
        <dbReference type="EMBL" id="KWZ38371.1"/>
    </source>
</evidence>
<protein>
    <submittedName>
        <fullName evidence="1">Uncharacterized protein</fullName>
    </submittedName>
</protein>
<accession>A0ABR5T5M5</accession>
<comment type="caution">
    <text evidence="1">The sequence shown here is derived from an EMBL/GenBank/DDBJ whole genome shotgun (WGS) entry which is preliminary data.</text>
</comment>
<name>A0ABR5T5M5_9BURK</name>
<sequence length="73" mass="8215">MRRFLSPRARDAACGALADVRWPLVRVEPTDRPLCAASRREHFNSDTRDPNSQADMNGAYALRLICVAQQTQT</sequence>
<keyword evidence="2" id="KW-1185">Reference proteome</keyword>
<gene>
    <name evidence="1" type="ORF">WS72_26345</name>
</gene>
<dbReference type="Proteomes" id="UP000070255">
    <property type="component" value="Unassembled WGS sequence"/>
</dbReference>
<dbReference type="EMBL" id="LNJQ01000004">
    <property type="protein sequence ID" value="KWZ38371.1"/>
    <property type="molecule type" value="Genomic_DNA"/>
</dbReference>
<proteinExistence type="predicted"/>
<evidence type="ECO:0000313" key="2">
    <source>
        <dbReference type="Proteomes" id="UP000070255"/>
    </source>
</evidence>